<feature type="chain" id="PRO_5030971192" description="DUF3558 domain-containing protein" evidence="2">
    <location>
        <begin position="29"/>
        <end position="199"/>
    </location>
</feature>
<evidence type="ECO:0000256" key="2">
    <source>
        <dbReference type="SAM" id="SignalP"/>
    </source>
</evidence>
<gene>
    <name evidence="3" type="ORF">HD594_001304</name>
</gene>
<name>A0A7X0KUB4_9MICO</name>
<protein>
    <recommendedName>
        <fullName evidence="5">DUF3558 domain-containing protein</fullName>
    </recommendedName>
</protein>
<feature type="region of interest" description="Disordered" evidence="1">
    <location>
        <begin position="38"/>
        <end position="63"/>
    </location>
</feature>
<comment type="caution">
    <text evidence="3">The sequence shown here is derived from an EMBL/GenBank/DDBJ whole genome shotgun (WGS) entry which is preliminary data.</text>
</comment>
<evidence type="ECO:0000256" key="1">
    <source>
        <dbReference type="SAM" id="MobiDB-lite"/>
    </source>
</evidence>
<keyword evidence="2" id="KW-0732">Signal</keyword>
<dbReference type="RefSeq" id="WP_184750178.1">
    <property type="nucleotide sequence ID" value="NZ_BAAAJR010000010.1"/>
</dbReference>
<dbReference type="PROSITE" id="PS51257">
    <property type="entry name" value="PROKAR_LIPOPROTEIN"/>
    <property type="match status" value="1"/>
</dbReference>
<sequence>MPVPRVRVALAAASVLLAASALSGCAPAEVVATTPTATVDATPTPIPIATTSADPTASPTPSVRIPTDCRVILDDDVLAQLEDIPLNDPAFGDSGAQPDGSLICIWGDPAADTTGLTTTISWMSRGPALDMLNELVDEEDYTCYTPSGGTRCEKTWKNSTYPVTDGRTLFWRDDVLIDTRYSNLAPSGYTDAIVAGIWG</sequence>
<organism evidence="3 4">
    <name type="scientific">Microbacterium thalassium</name>
    <dbReference type="NCBI Taxonomy" id="362649"/>
    <lineage>
        <taxon>Bacteria</taxon>
        <taxon>Bacillati</taxon>
        <taxon>Actinomycetota</taxon>
        <taxon>Actinomycetes</taxon>
        <taxon>Micrococcales</taxon>
        <taxon>Microbacteriaceae</taxon>
        <taxon>Microbacterium</taxon>
    </lineage>
</organism>
<dbReference type="Proteomes" id="UP000537775">
    <property type="component" value="Unassembled WGS sequence"/>
</dbReference>
<keyword evidence="4" id="KW-1185">Reference proteome</keyword>
<evidence type="ECO:0008006" key="5">
    <source>
        <dbReference type="Google" id="ProtNLM"/>
    </source>
</evidence>
<dbReference type="EMBL" id="JACHML010000001">
    <property type="protein sequence ID" value="MBB6390991.1"/>
    <property type="molecule type" value="Genomic_DNA"/>
</dbReference>
<evidence type="ECO:0000313" key="3">
    <source>
        <dbReference type="EMBL" id="MBB6390991.1"/>
    </source>
</evidence>
<accession>A0A7X0KUB4</accession>
<evidence type="ECO:0000313" key="4">
    <source>
        <dbReference type="Proteomes" id="UP000537775"/>
    </source>
</evidence>
<feature type="signal peptide" evidence="2">
    <location>
        <begin position="1"/>
        <end position="28"/>
    </location>
</feature>
<dbReference type="AlphaFoldDB" id="A0A7X0KUB4"/>
<reference evidence="3 4" key="1">
    <citation type="submission" date="2020-08" db="EMBL/GenBank/DDBJ databases">
        <title>Sequencing the genomes of 1000 actinobacteria strains.</title>
        <authorList>
            <person name="Klenk H.-P."/>
        </authorList>
    </citation>
    <scope>NUCLEOTIDE SEQUENCE [LARGE SCALE GENOMIC DNA]</scope>
    <source>
        <strain evidence="3 4">DSM 12511</strain>
    </source>
</reference>
<proteinExistence type="predicted"/>